<evidence type="ECO:0000313" key="5">
    <source>
        <dbReference type="EMBL" id="PNG19411.1"/>
    </source>
</evidence>
<keyword evidence="6" id="KW-1185">Reference proteome</keyword>
<dbReference type="InterPro" id="IPR036291">
    <property type="entry name" value="NAD(P)-bd_dom_sf"/>
</dbReference>
<name>A0A2N8TK72_9ACTN</name>
<dbReference type="Proteomes" id="UP000235943">
    <property type="component" value="Unassembled WGS sequence"/>
</dbReference>
<dbReference type="CDD" id="cd05233">
    <property type="entry name" value="SDR_c"/>
    <property type="match status" value="1"/>
</dbReference>
<comment type="similarity">
    <text evidence="1 3">Belongs to the short-chain dehydrogenases/reductases (SDR) family.</text>
</comment>
<dbReference type="PROSITE" id="PS00061">
    <property type="entry name" value="ADH_SHORT"/>
    <property type="match status" value="1"/>
</dbReference>
<evidence type="ECO:0000256" key="4">
    <source>
        <dbReference type="SAM" id="MobiDB-lite"/>
    </source>
</evidence>
<accession>A0A2N8TK72</accession>
<dbReference type="InterPro" id="IPR020904">
    <property type="entry name" value="Sc_DH/Rdtase_CS"/>
</dbReference>
<evidence type="ECO:0000256" key="2">
    <source>
        <dbReference type="ARBA" id="ARBA00023002"/>
    </source>
</evidence>
<dbReference type="AlphaFoldDB" id="A0A2N8TK72"/>
<evidence type="ECO:0000313" key="6">
    <source>
        <dbReference type="Proteomes" id="UP000235943"/>
    </source>
</evidence>
<dbReference type="OrthoDB" id="658698at2"/>
<evidence type="ECO:0000256" key="1">
    <source>
        <dbReference type="ARBA" id="ARBA00006484"/>
    </source>
</evidence>
<organism evidence="5 6">
    <name type="scientific">Streptomyces cahuitamycinicus</name>
    <dbReference type="NCBI Taxonomy" id="2070367"/>
    <lineage>
        <taxon>Bacteria</taxon>
        <taxon>Bacillati</taxon>
        <taxon>Actinomycetota</taxon>
        <taxon>Actinomycetes</taxon>
        <taxon>Kitasatosporales</taxon>
        <taxon>Streptomycetaceae</taxon>
        <taxon>Streptomyces</taxon>
    </lineage>
</organism>
<dbReference type="EMBL" id="POUC01000219">
    <property type="protein sequence ID" value="PNG19411.1"/>
    <property type="molecule type" value="Genomic_DNA"/>
</dbReference>
<dbReference type="FunFam" id="3.40.50.720:FF:000084">
    <property type="entry name" value="Short-chain dehydrogenase reductase"/>
    <property type="match status" value="1"/>
</dbReference>
<evidence type="ECO:0000256" key="3">
    <source>
        <dbReference type="RuleBase" id="RU000363"/>
    </source>
</evidence>
<dbReference type="PRINTS" id="PR00081">
    <property type="entry name" value="GDHRDH"/>
</dbReference>
<protein>
    <submittedName>
        <fullName evidence="5">3-oxoacyl-ACP reductase</fullName>
    </submittedName>
</protein>
<reference evidence="5 6" key="1">
    <citation type="submission" date="2018-01" db="EMBL/GenBank/DDBJ databases">
        <title>Draft genome sequence of Streptomyces sp. 13K301.</title>
        <authorList>
            <person name="Sahin N."/>
            <person name="Saygin H."/>
            <person name="Ay H."/>
        </authorList>
    </citation>
    <scope>NUCLEOTIDE SEQUENCE [LARGE SCALE GENOMIC DNA]</scope>
    <source>
        <strain evidence="5 6">13K301</strain>
    </source>
</reference>
<dbReference type="PRINTS" id="PR00080">
    <property type="entry name" value="SDRFAMILY"/>
</dbReference>
<dbReference type="PANTHER" id="PTHR43669:SF12">
    <property type="entry name" value="BLR5618 PROTEIN"/>
    <property type="match status" value="1"/>
</dbReference>
<dbReference type="Pfam" id="PF00106">
    <property type="entry name" value="adh_short"/>
    <property type="match status" value="2"/>
</dbReference>
<comment type="caution">
    <text evidence="5">The sequence shown here is derived from an EMBL/GenBank/DDBJ whole genome shotgun (WGS) entry which is preliminary data.</text>
</comment>
<gene>
    <name evidence="5" type="ORF">C1J00_25790</name>
</gene>
<dbReference type="RefSeq" id="WP_102911435.1">
    <property type="nucleotide sequence ID" value="NZ_POUC01000219.1"/>
</dbReference>
<proteinExistence type="inferred from homology"/>
<dbReference type="SUPFAM" id="SSF51735">
    <property type="entry name" value="NAD(P)-binding Rossmann-fold domains"/>
    <property type="match status" value="1"/>
</dbReference>
<dbReference type="GO" id="GO:0016491">
    <property type="term" value="F:oxidoreductase activity"/>
    <property type="evidence" value="ECO:0007669"/>
    <property type="project" value="UniProtKB-KW"/>
</dbReference>
<sequence>MNAKGNAIAVVTGAGSGIGRAVAVELLRAGWSVALAGRRVETLEETAALARAATPASGGVTPETGGLTPETGGVSPALRAASLAVRTDVSRPEDVNALFAATVERFGRVDLLFNNAGTFGPGGVPVEELPYEAWRHVVDTNLNGAFLCAQAAYRQMKEQNPQGGRIINNGSISAHTPRPLSVAYTATKHALTGLTKSLSLDGRPYGIAVGQIDIGNAATDMTSRMQTGALQANGEVTPEPVMDVADVARTVRHMAELPLEANVQFATVLATAMPYVGRG</sequence>
<dbReference type="PANTHER" id="PTHR43669">
    <property type="entry name" value="5-KETO-D-GLUCONATE 5-REDUCTASE"/>
    <property type="match status" value="1"/>
</dbReference>
<keyword evidence="2" id="KW-0560">Oxidoreductase</keyword>
<dbReference type="Gene3D" id="3.40.50.720">
    <property type="entry name" value="NAD(P)-binding Rossmann-like Domain"/>
    <property type="match status" value="1"/>
</dbReference>
<feature type="region of interest" description="Disordered" evidence="4">
    <location>
        <begin position="54"/>
        <end position="73"/>
    </location>
</feature>
<dbReference type="InterPro" id="IPR002347">
    <property type="entry name" value="SDR_fam"/>
</dbReference>